<evidence type="ECO:0000313" key="2">
    <source>
        <dbReference type="Proteomes" id="UP001178148"/>
    </source>
</evidence>
<reference evidence="1 2" key="1">
    <citation type="journal article" date="2023" name="bioRxiv">
        <title>An intranuclear bacterial parasite of deep-sea mussels expresses apoptosis inhibitors acquired from its host.</title>
        <authorList>
            <person name="Gonzalez Porras M.A."/>
            <person name="Assie A."/>
            <person name="Tietjen M."/>
            <person name="Violette M."/>
            <person name="Kleiner M."/>
            <person name="Gruber-Vodicka H."/>
            <person name="Dubilier N."/>
            <person name="Leisch N."/>
        </authorList>
    </citation>
    <scope>NUCLEOTIDE SEQUENCE [LARGE SCALE GENOMIC DNA]</scope>
    <source>
        <strain evidence="1">IAP13</strain>
    </source>
</reference>
<sequence length="43" mass="5214">MTGYYQQLTYEHDPAMIIVIEAKLRIEWSPEQVLGWLLYDRRS</sequence>
<keyword evidence="2" id="KW-1185">Reference proteome</keyword>
<evidence type="ECO:0000313" key="1">
    <source>
        <dbReference type="EMBL" id="MDP0588683.1"/>
    </source>
</evidence>
<gene>
    <name evidence="1" type="ORF">QS748_05580</name>
</gene>
<name>A0AA90NL28_9GAMM</name>
<comment type="caution">
    <text evidence="1">The sequence shown here is derived from an EMBL/GenBank/DDBJ whole genome shotgun (WGS) entry which is preliminary data.</text>
</comment>
<proteinExistence type="predicted"/>
<dbReference type="Proteomes" id="UP001178148">
    <property type="component" value="Unassembled WGS sequence"/>
</dbReference>
<organism evidence="1 2">
    <name type="scientific">Candidatus Endonucleibacter bathymodioli</name>
    <dbReference type="NCBI Taxonomy" id="539814"/>
    <lineage>
        <taxon>Bacteria</taxon>
        <taxon>Pseudomonadati</taxon>
        <taxon>Pseudomonadota</taxon>
        <taxon>Gammaproteobacteria</taxon>
        <taxon>Oceanospirillales</taxon>
        <taxon>Endozoicomonadaceae</taxon>
        <taxon>Candidatus Endonucleibacter</taxon>
    </lineage>
</organism>
<dbReference type="EMBL" id="JASXSV010000006">
    <property type="protein sequence ID" value="MDP0588683.1"/>
    <property type="molecule type" value="Genomic_DNA"/>
</dbReference>
<dbReference type="AlphaFoldDB" id="A0AA90NL28"/>
<accession>A0AA90NL28</accession>
<protein>
    <submittedName>
        <fullName evidence="1">Uncharacterized protein</fullName>
    </submittedName>
</protein>